<evidence type="ECO:0000313" key="3">
    <source>
        <dbReference type="EMBL" id="KGF34084.1"/>
    </source>
</evidence>
<feature type="transmembrane region" description="Helical" evidence="1">
    <location>
        <begin position="312"/>
        <end position="335"/>
    </location>
</feature>
<dbReference type="PANTHER" id="PTHR43685">
    <property type="entry name" value="GLYCOSYLTRANSFERASE"/>
    <property type="match status" value="1"/>
</dbReference>
<feature type="transmembrane region" description="Helical" evidence="1">
    <location>
        <begin position="6"/>
        <end position="28"/>
    </location>
</feature>
<sequence length="409" mass="47392">MFFDQLTIILSSITLLLAVIAPFCSPFYRFRKIVKRLQSSDFEEKESAALNSFQEENSAREPSKACSIPAKTSVPITILLTVHDQAKELEMHLSSFLSQEFDNDFQVVVVAEQGDSETEDVLKRYENDSHLYATFIPSSSRYMSKKKLAVTLGVKAAKYEWIIMTDAGCTPASPYWLQCMSKACNENNKLVLGYSNYTAETADFRRLEQLYTELYLMRNAENATAYRTNSANLAFRKSMFLQGEGYRGNLHLLRGEYDFIINKYAEKGSSALMMERDAWIIEDEPLQKKWLNKHLFYQETRKYLNRSTPMRMLFNLDTILLHTSYLFILAMMVYGGVLMNYTLLVTAGVSLLLTVILRVRFAKRTLTYFLGDIALWKVIPFEISMMWRNLSYHLRYVRADKNDFTSHKL</sequence>
<comment type="caution">
    <text evidence="3">The sequence shown here is derived from an EMBL/GenBank/DDBJ whole genome shotgun (WGS) entry which is preliminary data.</text>
</comment>
<name>A0A096BLQ4_9BACT</name>
<dbReference type="OrthoDB" id="9800276at2"/>
<organism evidence="3 4">
    <name type="scientific">Hoylesella buccalis DNF00853</name>
    <dbReference type="NCBI Taxonomy" id="1401074"/>
    <lineage>
        <taxon>Bacteria</taxon>
        <taxon>Pseudomonadati</taxon>
        <taxon>Bacteroidota</taxon>
        <taxon>Bacteroidia</taxon>
        <taxon>Bacteroidales</taxon>
        <taxon>Prevotellaceae</taxon>
        <taxon>Hoylesella</taxon>
    </lineage>
</organism>
<dbReference type="Proteomes" id="UP000029556">
    <property type="component" value="Unassembled WGS sequence"/>
</dbReference>
<dbReference type="InterPro" id="IPR001173">
    <property type="entry name" value="Glyco_trans_2-like"/>
</dbReference>
<dbReference type="PANTHER" id="PTHR43685:SF2">
    <property type="entry name" value="GLYCOSYLTRANSFERASE 2-LIKE DOMAIN-CONTAINING PROTEIN"/>
    <property type="match status" value="1"/>
</dbReference>
<protein>
    <recommendedName>
        <fullName evidence="2">Glycosyltransferase 2-like domain-containing protein</fullName>
    </recommendedName>
</protein>
<dbReference type="Pfam" id="PF00535">
    <property type="entry name" value="Glycos_transf_2"/>
    <property type="match status" value="1"/>
</dbReference>
<dbReference type="AlphaFoldDB" id="A0A096BLQ4"/>
<keyword evidence="1" id="KW-1133">Transmembrane helix</keyword>
<proteinExistence type="predicted"/>
<evidence type="ECO:0000259" key="2">
    <source>
        <dbReference type="Pfam" id="PF00535"/>
    </source>
</evidence>
<dbReference type="InterPro" id="IPR029044">
    <property type="entry name" value="Nucleotide-diphossugar_trans"/>
</dbReference>
<accession>A0A096BLQ4</accession>
<keyword evidence="1" id="KW-0472">Membrane</keyword>
<reference evidence="3 4" key="1">
    <citation type="submission" date="2014-07" db="EMBL/GenBank/DDBJ databases">
        <authorList>
            <person name="McCorrison J."/>
            <person name="Sanka R."/>
            <person name="Torralba M."/>
            <person name="Gillis M."/>
            <person name="Haft D.H."/>
            <person name="Methe B."/>
            <person name="Sutton G."/>
            <person name="Nelson K.E."/>
        </authorList>
    </citation>
    <scope>NUCLEOTIDE SEQUENCE [LARGE SCALE GENOMIC DNA]</scope>
    <source>
        <strain evidence="3 4">DNF00853</strain>
    </source>
</reference>
<dbReference type="SUPFAM" id="SSF53448">
    <property type="entry name" value="Nucleotide-diphospho-sugar transferases"/>
    <property type="match status" value="1"/>
</dbReference>
<feature type="transmembrane region" description="Helical" evidence="1">
    <location>
        <begin position="341"/>
        <end position="359"/>
    </location>
</feature>
<evidence type="ECO:0000256" key="1">
    <source>
        <dbReference type="SAM" id="Phobius"/>
    </source>
</evidence>
<feature type="domain" description="Glycosyltransferase 2-like" evidence="2">
    <location>
        <begin position="78"/>
        <end position="217"/>
    </location>
</feature>
<dbReference type="RefSeq" id="WP_023058254.1">
    <property type="nucleotide sequence ID" value="NZ_JRNN01000073.1"/>
</dbReference>
<keyword evidence="1" id="KW-0812">Transmembrane</keyword>
<gene>
    <name evidence="3" type="ORF">HMPREF2137_09085</name>
</gene>
<dbReference type="Gene3D" id="3.90.550.10">
    <property type="entry name" value="Spore Coat Polysaccharide Biosynthesis Protein SpsA, Chain A"/>
    <property type="match status" value="1"/>
</dbReference>
<evidence type="ECO:0000313" key="4">
    <source>
        <dbReference type="Proteomes" id="UP000029556"/>
    </source>
</evidence>
<dbReference type="InterPro" id="IPR050834">
    <property type="entry name" value="Glycosyltransf_2"/>
</dbReference>
<dbReference type="EMBL" id="JRNN01000073">
    <property type="protein sequence ID" value="KGF34084.1"/>
    <property type="molecule type" value="Genomic_DNA"/>
</dbReference>